<organism evidence="2 3">
    <name type="scientific">Cucurbitaria berberidis CBS 394.84</name>
    <dbReference type="NCBI Taxonomy" id="1168544"/>
    <lineage>
        <taxon>Eukaryota</taxon>
        <taxon>Fungi</taxon>
        <taxon>Dikarya</taxon>
        <taxon>Ascomycota</taxon>
        <taxon>Pezizomycotina</taxon>
        <taxon>Dothideomycetes</taxon>
        <taxon>Pleosporomycetidae</taxon>
        <taxon>Pleosporales</taxon>
        <taxon>Pleosporineae</taxon>
        <taxon>Cucurbitariaceae</taxon>
        <taxon>Cucurbitaria</taxon>
    </lineage>
</organism>
<accession>A0A9P4GSU5</accession>
<evidence type="ECO:0000259" key="1">
    <source>
        <dbReference type="Pfam" id="PF24968"/>
    </source>
</evidence>
<dbReference type="RefSeq" id="XP_040794686.1">
    <property type="nucleotide sequence ID" value="XM_040932719.1"/>
</dbReference>
<evidence type="ECO:0000313" key="3">
    <source>
        <dbReference type="Proteomes" id="UP000800039"/>
    </source>
</evidence>
<dbReference type="GeneID" id="63849970"/>
<dbReference type="EMBL" id="ML976614">
    <property type="protein sequence ID" value="KAF1852123.1"/>
    <property type="molecule type" value="Genomic_DNA"/>
</dbReference>
<comment type="caution">
    <text evidence="2">The sequence shown here is derived from an EMBL/GenBank/DDBJ whole genome shotgun (WGS) entry which is preliminary data.</text>
</comment>
<feature type="domain" description="DUF7770" evidence="1">
    <location>
        <begin position="9"/>
        <end position="102"/>
    </location>
</feature>
<dbReference type="OrthoDB" id="3527137at2759"/>
<evidence type="ECO:0000313" key="2">
    <source>
        <dbReference type="EMBL" id="KAF1852123.1"/>
    </source>
</evidence>
<dbReference type="InterPro" id="IPR056672">
    <property type="entry name" value="DUF7770"/>
</dbReference>
<dbReference type="Proteomes" id="UP000800039">
    <property type="component" value="Unassembled WGS sequence"/>
</dbReference>
<reference evidence="2" key="1">
    <citation type="submission" date="2020-01" db="EMBL/GenBank/DDBJ databases">
        <authorList>
            <consortium name="DOE Joint Genome Institute"/>
            <person name="Haridas S."/>
            <person name="Albert R."/>
            <person name="Binder M."/>
            <person name="Bloem J."/>
            <person name="Labutti K."/>
            <person name="Salamov A."/>
            <person name="Andreopoulos B."/>
            <person name="Baker S.E."/>
            <person name="Barry K."/>
            <person name="Bills G."/>
            <person name="Bluhm B.H."/>
            <person name="Cannon C."/>
            <person name="Castanera R."/>
            <person name="Culley D.E."/>
            <person name="Daum C."/>
            <person name="Ezra D."/>
            <person name="Gonzalez J.B."/>
            <person name="Henrissat B."/>
            <person name="Kuo A."/>
            <person name="Liang C."/>
            <person name="Lipzen A."/>
            <person name="Lutzoni F."/>
            <person name="Magnuson J."/>
            <person name="Mondo S."/>
            <person name="Nolan M."/>
            <person name="Ohm R."/>
            <person name="Pangilinan J."/>
            <person name="Park H.-J."/>
            <person name="Ramirez L."/>
            <person name="Alfaro M."/>
            <person name="Sun H."/>
            <person name="Tritt A."/>
            <person name="Yoshinaga Y."/>
            <person name="Zwiers L.-H."/>
            <person name="Turgeon B.G."/>
            <person name="Goodwin S.B."/>
            <person name="Spatafora J.W."/>
            <person name="Crous P.W."/>
            <person name="Grigoriev I.V."/>
        </authorList>
    </citation>
    <scope>NUCLEOTIDE SEQUENCE</scope>
    <source>
        <strain evidence="2">CBS 394.84</strain>
    </source>
</reference>
<dbReference type="Pfam" id="PF24968">
    <property type="entry name" value="DUF7770"/>
    <property type="match status" value="1"/>
</dbReference>
<protein>
    <recommendedName>
        <fullName evidence="1">DUF7770 domain-containing protein</fullName>
    </recommendedName>
</protein>
<proteinExistence type="predicted"/>
<dbReference type="AlphaFoldDB" id="A0A9P4GSU5"/>
<name>A0A9P4GSU5_9PLEO</name>
<gene>
    <name evidence="2" type="ORF">K460DRAFT_362889</name>
</gene>
<sequence>MTIDADRGDTFYEVIANTYAITNNSVLTVDFSPISPNLPVGYVSRVIRNKNLHNFEYSSEGSGCRHWIFLVIQQLEVANYLAVGSAGRLWSYLHSFWDLVQDDTGNMQPRSQPSQFVYGIEQ</sequence>
<keyword evidence="3" id="KW-1185">Reference proteome</keyword>